<dbReference type="PANTHER" id="PTHR10489:SF730">
    <property type="entry name" value="CHEMOKINE XC RECEPTOR 1"/>
    <property type="match status" value="1"/>
</dbReference>
<comment type="similarity">
    <text evidence="8">Belongs to the G-protein coupled receptor 1 family.</text>
</comment>
<evidence type="ECO:0000256" key="1">
    <source>
        <dbReference type="ARBA" id="ARBA00004370"/>
    </source>
</evidence>
<feature type="transmembrane region" description="Helical" evidence="9">
    <location>
        <begin position="130"/>
        <end position="156"/>
    </location>
</feature>
<dbReference type="GO" id="GO:0007204">
    <property type="term" value="P:positive regulation of cytosolic calcium ion concentration"/>
    <property type="evidence" value="ECO:0007669"/>
    <property type="project" value="TreeGrafter"/>
</dbReference>
<dbReference type="Gene3D" id="1.20.1070.10">
    <property type="entry name" value="Rhodopsin 7-helix transmembrane proteins"/>
    <property type="match status" value="1"/>
</dbReference>
<dbReference type="PRINTS" id="PR00237">
    <property type="entry name" value="GPCRRHODOPSN"/>
</dbReference>
<feature type="transmembrane region" description="Helical" evidence="9">
    <location>
        <begin position="87"/>
        <end position="118"/>
    </location>
</feature>
<evidence type="ECO:0000256" key="2">
    <source>
        <dbReference type="ARBA" id="ARBA00022692"/>
    </source>
</evidence>
<dbReference type="Proteomes" id="UP001187315">
    <property type="component" value="Unassembled WGS sequence"/>
</dbReference>
<keyword evidence="5 9" id="KW-0472">Membrane</keyword>
<evidence type="ECO:0000313" key="11">
    <source>
        <dbReference type="EMBL" id="KAK2824966.1"/>
    </source>
</evidence>
<dbReference type="GO" id="GO:0009897">
    <property type="term" value="C:external side of plasma membrane"/>
    <property type="evidence" value="ECO:0007669"/>
    <property type="project" value="TreeGrafter"/>
</dbReference>
<feature type="transmembrane region" description="Helical" evidence="9">
    <location>
        <begin position="34"/>
        <end position="62"/>
    </location>
</feature>
<keyword evidence="3 9" id="KW-1133">Transmembrane helix</keyword>
<evidence type="ECO:0000256" key="3">
    <source>
        <dbReference type="ARBA" id="ARBA00022989"/>
    </source>
</evidence>
<keyword evidence="4 8" id="KW-0297">G-protein coupled receptor</keyword>
<keyword evidence="2 8" id="KW-0812">Transmembrane</keyword>
<gene>
    <name evidence="11" type="ORF">Q7C36_018893</name>
</gene>
<dbReference type="InterPro" id="IPR000276">
    <property type="entry name" value="GPCR_Rhodpsn"/>
</dbReference>
<dbReference type="InterPro" id="IPR017452">
    <property type="entry name" value="GPCR_Rhodpsn_7TM"/>
</dbReference>
<sequence length="168" mass="18519">MEINISTDTPYGYDYTEYFDYSFNSGSEAVHRHIAIPIILSTVILISLNGNHLVVVIGAIYIHLKSLTNFFIPNIALSDLDSLGPPFWGWAFGAAPCKVFIFLLNAGFYSSIMILMLMSVERYMAIVQPLLGWMKGCGFTLVPIIACTLSFFAAIVHSTKSDTEGSGF</sequence>
<keyword evidence="6 8" id="KW-0675">Receptor</keyword>
<comment type="subcellular location">
    <subcellularLocation>
        <location evidence="1">Membrane</location>
    </subcellularLocation>
</comment>
<dbReference type="GO" id="GO:0060326">
    <property type="term" value="P:cell chemotaxis"/>
    <property type="evidence" value="ECO:0007669"/>
    <property type="project" value="TreeGrafter"/>
</dbReference>
<keyword evidence="7 8" id="KW-0807">Transducer</keyword>
<dbReference type="PANTHER" id="PTHR10489">
    <property type="entry name" value="CELL ADHESION MOLECULE"/>
    <property type="match status" value="1"/>
</dbReference>
<comment type="caution">
    <text evidence="11">The sequence shown here is derived from an EMBL/GenBank/DDBJ whole genome shotgun (WGS) entry which is preliminary data.</text>
</comment>
<dbReference type="GO" id="GO:0016493">
    <property type="term" value="F:C-C chemokine receptor activity"/>
    <property type="evidence" value="ECO:0007669"/>
    <property type="project" value="TreeGrafter"/>
</dbReference>
<accession>A0AA88LVC5</accession>
<dbReference type="PROSITE" id="PS50262">
    <property type="entry name" value="G_PROTEIN_RECEP_F1_2"/>
    <property type="match status" value="1"/>
</dbReference>
<evidence type="ECO:0000256" key="6">
    <source>
        <dbReference type="ARBA" id="ARBA00023170"/>
    </source>
</evidence>
<keyword evidence="12" id="KW-1185">Reference proteome</keyword>
<evidence type="ECO:0000313" key="12">
    <source>
        <dbReference type="Proteomes" id="UP001187315"/>
    </source>
</evidence>
<evidence type="ECO:0000256" key="4">
    <source>
        <dbReference type="ARBA" id="ARBA00023040"/>
    </source>
</evidence>
<feature type="domain" description="G-protein coupled receptors family 1 profile" evidence="10">
    <location>
        <begin position="50"/>
        <end position="130"/>
    </location>
</feature>
<evidence type="ECO:0000256" key="5">
    <source>
        <dbReference type="ARBA" id="ARBA00023136"/>
    </source>
</evidence>
<evidence type="ECO:0000259" key="10">
    <source>
        <dbReference type="PROSITE" id="PS50262"/>
    </source>
</evidence>
<evidence type="ECO:0000256" key="8">
    <source>
        <dbReference type="RuleBase" id="RU000688"/>
    </source>
</evidence>
<name>A0AA88LVC5_TACVA</name>
<evidence type="ECO:0000256" key="7">
    <source>
        <dbReference type="ARBA" id="ARBA00023224"/>
    </source>
</evidence>
<dbReference type="SUPFAM" id="SSF81321">
    <property type="entry name" value="Family A G protein-coupled receptor-like"/>
    <property type="match status" value="1"/>
</dbReference>
<dbReference type="GO" id="GO:0006955">
    <property type="term" value="P:immune response"/>
    <property type="evidence" value="ECO:0007669"/>
    <property type="project" value="TreeGrafter"/>
</dbReference>
<protein>
    <recommendedName>
        <fullName evidence="10">G-protein coupled receptors family 1 profile domain-containing protein</fullName>
    </recommendedName>
</protein>
<reference evidence="11" key="1">
    <citation type="submission" date="2023-08" db="EMBL/GenBank/DDBJ databases">
        <title>Pelteobagrus vachellii genome.</title>
        <authorList>
            <person name="Liu H."/>
        </authorList>
    </citation>
    <scope>NUCLEOTIDE SEQUENCE</scope>
    <source>
        <strain evidence="11">PRFRI_2022a</strain>
        <tissue evidence="11">Muscle</tissue>
    </source>
</reference>
<dbReference type="GO" id="GO:0019957">
    <property type="term" value="F:C-C chemokine binding"/>
    <property type="evidence" value="ECO:0007669"/>
    <property type="project" value="TreeGrafter"/>
</dbReference>
<dbReference type="PROSITE" id="PS00237">
    <property type="entry name" value="G_PROTEIN_RECEP_F1_1"/>
    <property type="match status" value="1"/>
</dbReference>
<organism evidence="11 12">
    <name type="scientific">Tachysurus vachellii</name>
    <name type="common">Darkbarbel catfish</name>
    <name type="synonym">Pelteobagrus vachellii</name>
    <dbReference type="NCBI Taxonomy" id="175792"/>
    <lineage>
        <taxon>Eukaryota</taxon>
        <taxon>Metazoa</taxon>
        <taxon>Chordata</taxon>
        <taxon>Craniata</taxon>
        <taxon>Vertebrata</taxon>
        <taxon>Euteleostomi</taxon>
        <taxon>Actinopterygii</taxon>
        <taxon>Neopterygii</taxon>
        <taxon>Teleostei</taxon>
        <taxon>Ostariophysi</taxon>
        <taxon>Siluriformes</taxon>
        <taxon>Bagridae</taxon>
        <taxon>Tachysurus</taxon>
    </lineage>
</organism>
<dbReference type="GO" id="GO:0019722">
    <property type="term" value="P:calcium-mediated signaling"/>
    <property type="evidence" value="ECO:0007669"/>
    <property type="project" value="TreeGrafter"/>
</dbReference>
<proteinExistence type="inferred from homology"/>
<evidence type="ECO:0000256" key="9">
    <source>
        <dbReference type="SAM" id="Phobius"/>
    </source>
</evidence>
<dbReference type="EMBL" id="JAVHJS010000020">
    <property type="protein sequence ID" value="KAK2824966.1"/>
    <property type="molecule type" value="Genomic_DNA"/>
</dbReference>
<dbReference type="InterPro" id="IPR050119">
    <property type="entry name" value="CCR1-9-like"/>
</dbReference>
<dbReference type="AlphaFoldDB" id="A0AA88LVC5"/>
<dbReference type="Pfam" id="PF00001">
    <property type="entry name" value="7tm_1"/>
    <property type="match status" value="1"/>
</dbReference>